<evidence type="ECO:0000313" key="1">
    <source>
        <dbReference type="EMBL" id="PDZ17353.1"/>
    </source>
</evidence>
<reference evidence="1 2" key="1">
    <citation type="submission" date="2017-09" db="EMBL/GenBank/DDBJ databases">
        <title>Large-scale bioinformatics analysis of Bacillus genomes uncovers conserved roles of natural products in bacterial physiology.</title>
        <authorList>
            <consortium name="Agbiome Team Llc"/>
            <person name="Bleich R.M."/>
            <person name="Grubbs K.J."/>
            <person name="Santa Maria K.C."/>
            <person name="Allen S.E."/>
            <person name="Farag S."/>
            <person name="Shank E.A."/>
            <person name="Bowers A."/>
        </authorList>
    </citation>
    <scope>NUCLEOTIDE SEQUENCE [LARGE SCALE GENOMIC DNA]</scope>
    <source>
        <strain evidence="1 2">AFS095574</strain>
    </source>
</reference>
<dbReference type="Pfam" id="PF19503">
    <property type="entry name" value="DUF6037"/>
    <property type="match status" value="1"/>
</dbReference>
<protein>
    <submittedName>
        <fullName evidence="1">Uncharacterized protein</fullName>
    </submittedName>
</protein>
<dbReference type="AlphaFoldDB" id="A0A2A7DBJ5"/>
<comment type="caution">
    <text evidence="1">The sequence shown here is derived from an EMBL/GenBank/DDBJ whole genome shotgun (WGS) entry which is preliminary data.</text>
</comment>
<organism evidence="1 2">
    <name type="scientific">Bacillus anthracis</name>
    <name type="common">anthrax bacterium</name>
    <dbReference type="NCBI Taxonomy" id="1392"/>
    <lineage>
        <taxon>Bacteria</taxon>
        <taxon>Bacillati</taxon>
        <taxon>Bacillota</taxon>
        <taxon>Bacilli</taxon>
        <taxon>Bacillales</taxon>
        <taxon>Bacillaceae</taxon>
        <taxon>Bacillus</taxon>
        <taxon>Bacillus cereus group</taxon>
    </lineage>
</organism>
<accession>A0A2A7DBJ5</accession>
<sequence length="228" mass="27112">MAANILLKNLFALSRSMKRGNFDYQVINDIKFKEDLEICALFKFDYVNFKDKKHDDNSSFKEYMLGLFKRKTNEYLHLPLIHKITTNFEVFELPTMLEGDFYIRFRDFLEIEYSVDGKFKPIDFFKALNDAIPTRASEYSLDRKVCSYSYPTSKDNEKEKVYFSHFLDNDKSNKKRSLENYEKTQKLLPYANEMIGKRNISVCFTDTPRNITEEKLEISNKMKSVNNF</sequence>
<dbReference type="Proteomes" id="UP000220192">
    <property type="component" value="Unassembled WGS sequence"/>
</dbReference>
<gene>
    <name evidence="1" type="ORF">CON16_10130</name>
</gene>
<dbReference type="RefSeq" id="WP_097840898.1">
    <property type="nucleotide sequence ID" value="NZ_NVLX01000010.1"/>
</dbReference>
<dbReference type="EMBL" id="NVLX01000010">
    <property type="protein sequence ID" value="PDZ17353.1"/>
    <property type="molecule type" value="Genomic_DNA"/>
</dbReference>
<proteinExistence type="predicted"/>
<name>A0A2A7DBJ5_BACAN</name>
<evidence type="ECO:0000313" key="2">
    <source>
        <dbReference type="Proteomes" id="UP000220192"/>
    </source>
</evidence>
<dbReference type="InterPro" id="IPR046100">
    <property type="entry name" value="DUF6037"/>
</dbReference>